<name>A0A1N7LVP9_9BACL</name>
<dbReference type="Pfam" id="PF07859">
    <property type="entry name" value="Abhydrolase_3"/>
    <property type="match status" value="1"/>
</dbReference>
<evidence type="ECO:0000256" key="2">
    <source>
        <dbReference type="ARBA" id="ARBA00022801"/>
    </source>
</evidence>
<dbReference type="AlphaFoldDB" id="A0A1N7LVP9"/>
<keyword evidence="2" id="KW-0378">Hydrolase</keyword>
<reference evidence="6" key="1">
    <citation type="submission" date="2017-01" db="EMBL/GenBank/DDBJ databases">
        <authorList>
            <person name="Varghese N."/>
            <person name="Submissions S."/>
        </authorList>
    </citation>
    <scope>NUCLEOTIDE SEQUENCE [LARGE SCALE GENOMIC DNA]</scope>
    <source>
        <strain evidence="6">DSM 16176</strain>
    </source>
</reference>
<evidence type="ECO:0000313" key="6">
    <source>
        <dbReference type="Proteomes" id="UP000186156"/>
    </source>
</evidence>
<sequence length="298" mass="32433">MPSPQALSVRAMLQQMRASQNPAELSLEAQRAGLDQMGRTIPQPADVAVERTSFGGVPGEWITVAESSDKRVVLYLHGGAYYMGSCESHRSLAWRLARASKSRVALIEYRLAPEHKFPAAVEDAVKAYESLLALGVEPGRIAISGDSAGGGLTMATLISLRDAGKPLPACAALLSPWTDLAGTGPSMESRAPYDPWLEPEGIRKAPLLYCSRDQLTHPLVSPLYGDLADLPPILIHVGRDECLLDDSVRLYDKLIDAGVQAKLHVWDDLWHVFHSFPIPEADEALNEIGLFIQEHIPS</sequence>
<evidence type="ECO:0000313" key="5">
    <source>
        <dbReference type="EMBL" id="SIS77874.1"/>
    </source>
</evidence>
<dbReference type="STRING" id="252246.SAMN05421799_10414"/>
<evidence type="ECO:0000256" key="1">
    <source>
        <dbReference type="ARBA" id="ARBA00010515"/>
    </source>
</evidence>
<dbReference type="EMBL" id="FTOO01000004">
    <property type="protein sequence ID" value="SIS77874.1"/>
    <property type="molecule type" value="Genomic_DNA"/>
</dbReference>
<comment type="similarity">
    <text evidence="1">Belongs to the 'GDXG' lipolytic enzyme family.</text>
</comment>
<dbReference type="PROSITE" id="PS01174">
    <property type="entry name" value="LIPASE_GDXG_SER"/>
    <property type="match status" value="1"/>
</dbReference>
<dbReference type="SUPFAM" id="SSF53474">
    <property type="entry name" value="alpha/beta-Hydrolases"/>
    <property type="match status" value="1"/>
</dbReference>
<dbReference type="Proteomes" id="UP000186156">
    <property type="component" value="Unassembled WGS sequence"/>
</dbReference>
<dbReference type="PANTHER" id="PTHR48081">
    <property type="entry name" value="AB HYDROLASE SUPERFAMILY PROTEIN C4A8.06C"/>
    <property type="match status" value="1"/>
</dbReference>
<dbReference type="PROSITE" id="PS01173">
    <property type="entry name" value="LIPASE_GDXG_HIS"/>
    <property type="match status" value="1"/>
</dbReference>
<dbReference type="Gene3D" id="3.40.50.1820">
    <property type="entry name" value="alpha/beta hydrolase"/>
    <property type="match status" value="1"/>
</dbReference>
<dbReference type="RefSeq" id="WP_076346037.1">
    <property type="nucleotide sequence ID" value="NZ_FTOO01000004.1"/>
</dbReference>
<proteinExistence type="inferred from homology"/>
<dbReference type="InterPro" id="IPR033140">
    <property type="entry name" value="Lipase_GDXG_put_SER_AS"/>
</dbReference>
<organism evidence="5 6">
    <name type="scientific">Alicyclobacillus vulcanalis</name>
    <dbReference type="NCBI Taxonomy" id="252246"/>
    <lineage>
        <taxon>Bacteria</taxon>
        <taxon>Bacillati</taxon>
        <taxon>Bacillota</taxon>
        <taxon>Bacilli</taxon>
        <taxon>Bacillales</taxon>
        <taxon>Alicyclobacillaceae</taxon>
        <taxon>Alicyclobacillus</taxon>
    </lineage>
</organism>
<feature type="domain" description="Alpha/beta hydrolase fold-3" evidence="4">
    <location>
        <begin position="73"/>
        <end position="274"/>
    </location>
</feature>
<dbReference type="InterPro" id="IPR002168">
    <property type="entry name" value="Lipase_GDXG_HIS_AS"/>
</dbReference>
<feature type="active site" evidence="3">
    <location>
        <position position="147"/>
    </location>
</feature>
<gene>
    <name evidence="5" type="ORF">SAMN05421799_10414</name>
</gene>
<dbReference type="GO" id="GO:0016787">
    <property type="term" value="F:hydrolase activity"/>
    <property type="evidence" value="ECO:0007669"/>
    <property type="project" value="UniProtKB-KW"/>
</dbReference>
<dbReference type="InterPro" id="IPR013094">
    <property type="entry name" value="AB_hydrolase_3"/>
</dbReference>
<evidence type="ECO:0000256" key="3">
    <source>
        <dbReference type="PROSITE-ProRule" id="PRU10038"/>
    </source>
</evidence>
<keyword evidence="6" id="KW-1185">Reference proteome</keyword>
<protein>
    <submittedName>
        <fullName evidence="5">Acetyl esterase/lipase</fullName>
    </submittedName>
</protein>
<evidence type="ECO:0000259" key="4">
    <source>
        <dbReference type="Pfam" id="PF07859"/>
    </source>
</evidence>
<dbReference type="OrthoDB" id="9815425at2"/>
<dbReference type="InterPro" id="IPR050300">
    <property type="entry name" value="GDXG_lipolytic_enzyme"/>
</dbReference>
<accession>A0A1N7LVP9</accession>
<dbReference type="InterPro" id="IPR029058">
    <property type="entry name" value="AB_hydrolase_fold"/>
</dbReference>
<dbReference type="PANTHER" id="PTHR48081:SF8">
    <property type="entry name" value="ALPHA_BETA HYDROLASE FOLD-3 DOMAIN-CONTAINING PROTEIN-RELATED"/>
    <property type="match status" value="1"/>
</dbReference>